<gene>
    <name evidence="1" type="ORF">FJY75_08840</name>
</gene>
<dbReference type="EMBL" id="VGIY01000224">
    <property type="protein sequence ID" value="MBM3317948.1"/>
    <property type="molecule type" value="Genomic_DNA"/>
</dbReference>
<comment type="caution">
    <text evidence="1">The sequence shown here is derived from an EMBL/GenBank/DDBJ whole genome shotgun (WGS) entry which is preliminary data.</text>
</comment>
<evidence type="ECO:0000313" key="1">
    <source>
        <dbReference type="EMBL" id="MBM3317948.1"/>
    </source>
</evidence>
<name>A0A937X8P5_UNCEI</name>
<accession>A0A937X8P5</accession>
<evidence type="ECO:0000313" key="2">
    <source>
        <dbReference type="Proteomes" id="UP000748308"/>
    </source>
</evidence>
<protein>
    <submittedName>
        <fullName evidence="1">Uncharacterized protein</fullName>
    </submittedName>
</protein>
<dbReference type="Pfam" id="PF21900">
    <property type="entry name" value="DUF6920"/>
    <property type="match status" value="1"/>
</dbReference>
<dbReference type="InterPro" id="IPR054213">
    <property type="entry name" value="DUF6920"/>
</dbReference>
<dbReference type="Proteomes" id="UP000748308">
    <property type="component" value="Unassembled WGS sequence"/>
</dbReference>
<organism evidence="1 2">
    <name type="scientific">Eiseniibacteriota bacterium</name>
    <dbReference type="NCBI Taxonomy" id="2212470"/>
    <lineage>
        <taxon>Bacteria</taxon>
        <taxon>Candidatus Eiseniibacteriota</taxon>
    </lineage>
</organism>
<reference evidence="1" key="1">
    <citation type="submission" date="2019-03" db="EMBL/GenBank/DDBJ databases">
        <title>Lake Tanganyika Metagenome-Assembled Genomes (MAGs).</title>
        <authorList>
            <person name="Tran P."/>
        </authorList>
    </citation>
    <scope>NUCLEOTIDE SEQUENCE</scope>
    <source>
        <strain evidence="1">M_DeepCast_400m_m2_100</strain>
    </source>
</reference>
<sequence length="284" mass="30862">MRIVVVAGLLVLIGLIATIVLARVRWRAATEELTARLDRAGAPATPSAILPQEIDNLPAPVARYMRAALGARPRAIATARVRWRGDFLARPGPDGWRPFQANQVFQTRPAGFVWDARVRMAPGLDVFVRDAFADGAGSMRGAILGLIPVVDVSGTPEIAAGALQRYLAEAVWFPTALLPRHGVRWTALDDSSARATLTVGSISVSCDFRFGADGLVESVYSPSRFRDVNGSAVPTPWEGRLARHVERAGVRVPAAGEVAWILPEGRMPYWRGELVDLVHIFEEE</sequence>
<dbReference type="AlphaFoldDB" id="A0A937X8P5"/>
<proteinExistence type="predicted"/>